<evidence type="ECO:0000259" key="1">
    <source>
        <dbReference type="Pfam" id="PF04991"/>
    </source>
</evidence>
<dbReference type="Pfam" id="PF04991">
    <property type="entry name" value="LicD"/>
    <property type="match status" value="1"/>
</dbReference>
<comment type="caution">
    <text evidence="2">The sequence shown here is derived from an EMBL/GenBank/DDBJ whole genome shotgun (WGS) entry which is preliminary data.</text>
</comment>
<evidence type="ECO:0000313" key="3">
    <source>
        <dbReference type="Proteomes" id="UP000564536"/>
    </source>
</evidence>
<sequence>MLTQIREEQLAILRYFIQICEDNGLTYYLDGGTLAGSQLYKGYLPLDDDIDISMPRSDYETLIKVVSLEHDSTFIVESFRNNYSCHVTFAKIKKRNTSYWEVTTKRMTENFIDIFPLDQVKRREGLKWILRVAFIQNLKGLLFLRQINKDIRFSKKMMLYSTYFIPSLVIHKILYYLMTYQNGKDARFVANFPGMVRSEERASKYEDYFPQIKTTFCEIQVNVPYNSKQILIDIYGDQVQQYVQVKHFEVKRNSFI</sequence>
<proteinExistence type="predicted"/>
<evidence type="ECO:0000313" key="2">
    <source>
        <dbReference type="EMBL" id="MBC1500232.1"/>
    </source>
</evidence>
<accession>A0A841Z6I2</accession>
<name>A0A841Z6I2_9LIST</name>
<feature type="domain" description="LicD/FKTN/FKRP nucleotidyltransferase" evidence="1">
    <location>
        <begin position="20"/>
        <end position="236"/>
    </location>
</feature>
<gene>
    <name evidence="2" type="ORF">HB943_06420</name>
</gene>
<dbReference type="InterPro" id="IPR052942">
    <property type="entry name" value="LPS_cholinephosphotransferase"/>
</dbReference>
<dbReference type="AlphaFoldDB" id="A0A841Z6I2"/>
<dbReference type="Proteomes" id="UP000564536">
    <property type="component" value="Unassembled WGS sequence"/>
</dbReference>
<dbReference type="PANTHER" id="PTHR43404">
    <property type="entry name" value="LIPOPOLYSACCHARIDE CHOLINEPHOSPHOTRANSFERASE LICD"/>
    <property type="match status" value="1"/>
</dbReference>
<dbReference type="InterPro" id="IPR007074">
    <property type="entry name" value="LicD/FKTN/FKRP_NTP_transf"/>
</dbReference>
<dbReference type="EMBL" id="JAARRL010000008">
    <property type="protein sequence ID" value="MBC1500232.1"/>
    <property type="molecule type" value="Genomic_DNA"/>
</dbReference>
<reference evidence="2 3" key="1">
    <citation type="submission" date="2020-03" db="EMBL/GenBank/DDBJ databases">
        <title>Soil Listeria distribution.</title>
        <authorList>
            <person name="Liao J."/>
            <person name="Wiedmann M."/>
        </authorList>
    </citation>
    <scope>NUCLEOTIDE SEQUENCE [LARGE SCALE GENOMIC DNA]</scope>
    <source>
        <strain evidence="2 3">FSL L7-1523</strain>
    </source>
</reference>
<organism evidence="2 3">
    <name type="scientific">Listeria weihenstephanensis</name>
    <dbReference type="NCBI Taxonomy" id="1006155"/>
    <lineage>
        <taxon>Bacteria</taxon>
        <taxon>Bacillati</taxon>
        <taxon>Bacillota</taxon>
        <taxon>Bacilli</taxon>
        <taxon>Bacillales</taxon>
        <taxon>Listeriaceae</taxon>
        <taxon>Listeria</taxon>
    </lineage>
</organism>
<dbReference type="PANTHER" id="PTHR43404:SF2">
    <property type="entry name" value="LIPOPOLYSACCHARIDE CHOLINEPHOSPHOTRANSFERASE LICD"/>
    <property type="match status" value="1"/>
</dbReference>
<protein>
    <submittedName>
        <fullName evidence="2">LicD family protein</fullName>
    </submittedName>
</protein>
<dbReference type="RefSeq" id="WP_185425389.1">
    <property type="nucleotide sequence ID" value="NZ_JAARRL010000008.1"/>
</dbReference>
<dbReference type="GO" id="GO:0009100">
    <property type="term" value="P:glycoprotein metabolic process"/>
    <property type="evidence" value="ECO:0007669"/>
    <property type="project" value="UniProtKB-ARBA"/>
</dbReference>